<protein>
    <submittedName>
        <fullName evidence="2">Uncharacterized protein</fullName>
    </submittedName>
</protein>
<keyword evidence="3" id="KW-1185">Reference proteome</keyword>
<dbReference type="RefSeq" id="WP_261696259.1">
    <property type="nucleotide sequence ID" value="NZ_CP104694.1"/>
</dbReference>
<reference evidence="2" key="1">
    <citation type="submission" date="2022-09" db="EMBL/GenBank/DDBJ databases">
        <title>Tahibacter sp. nov., isolated from a fresh water.</title>
        <authorList>
            <person name="Baek J.H."/>
            <person name="Lee J.K."/>
            <person name="Kim J.M."/>
            <person name="Jeon C.O."/>
        </authorList>
    </citation>
    <scope>NUCLEOTIDE SEQUENCE</scope>
    <source>
        <strain evidence="2">W38</strain>
    </source>
</reference>
<dbReference type="EMBL" id="CP104694">
    <property type="protein sequence ID" value="UXI69304.1"/>
    <property type="molecule type" value="Genomic_DNA"/>
</dbReference>
<evidence type="ECO:0000313" key="3">
    <source>
        <dbReference type="Proteomes" id="UP001064632"/>
    </source>
</evidence>
<name>A0ABY6BH08_9GAMM</name>
<organism evidence="2 3">
    <name type="scientific">Tahibacter amnicola</name>
    <dbReference type="NCBI Taxonomy" id="2976241"/>
    <lineage>
        <taxon>Bacteria</taxon>
        <taxon>Pseudomonadati</taxon>
        <taxon>Pseudomonadota</taxon>
        <taxon>Gammaproteobacteria</taxon>
        <taxon>Lysobacterales</taxon>
        <taxon>Rhodanobacteraceae</taxon>
        <taxon>Tahibacter</taxon>
    </lineage>
</organism>
<sequence>MRLYFLRATAWSRRRALACALVGSGLALPGIGHAANIVQDPNFSAPIAANWQLQLSASPDPAGAGVLTHGTPDVGNMVGSGSGEVALLATQPAARAAASVRQCVVLNGGATPVTEANYGGRIRIPTAGNTADGSVNAQVEIRFFSDAACTSFIPGTGGNQGRTLTPGVPDDAYWYRVGDAHFLLPPGSVAASVEIRGTVRRVNAGSAASSAFFDDLYIGLNGTTPVELMHFDVE</sequence>
<dbReference type="Proteomes" id="UP001064632">
    <property type="component" value="Chromosome"/>
</dbReference>
<evidence type="ECO:0000313" key="2">
    <source>
        <dbReference type="EMBL" id="UXI69304.1"/>
    </source>
</evidence>
<feature type="signal peptide" evidence="1">
    <location>
        <begin position="1"/>
        <end position="34"/>
    </location>
</feature>
<gene>
    <name evidence="2" type="ORF">N4264_06555</name>
</gene>
<keyword evidence="1" id="KW-0732">Signal</keyword>
<feature type="chain" id="PRO_5045779330" evidence="1">
    <location>
        <begin position="35"/>
        <end position="234"/>
    </location>
</feature>
<accession>A0ABY6BH08</accession>
<evidence type="ECO:0000256" key="1">
    <source>
        <dbReference type="SAM" id="SignalP"/>
    </source>
</evidence>
<proteinExistence type="predicted"/>